<organism evidence="2 3">
    <name type="scientific">Caenorhabditis auriculariae</name>
    <dbReference type="NCBI Taxonomy" id="2777116"/>
    <lineage>
        <taxon>Eukaryota</taxon>
        <taxon>Metazoa</taxon>
        <taxon>Ecdysozoa</taxon>
        <taxon>Nematoda</taxon>
        <taxon>Chromadorea</taxon>
        <taxon>Rhabditida</taxon>
        <taxon>Rhabditina</taxon>
        <taxon>Rhabditomorpha</taxon>
        <taxon>Rhabditoidea</taxon>
        <taxon>Rhabditidae</taxon>
        <taxon>Peloderinae</taxon>
        <taxon>Caenorhabditis</taxon>
    </lineage>
</organism>
<name>A0A8S1HEV8_9PELO</name>
<keyword evidence="3" id="KW-1185">Reference proteome</keyword>
<sequence length="173" mass="20045">MMRQSMRRRRRRRRRRRVNRVAVHLVQLLQTEDVASISSSSSQKWVWTLEGGGNCGNIEIGTLSLSPSRENEADQETGERSLDQQRNAQRPDDGNNRGAERRPTTTASRIPLRIDLENDVIRRYIKKKKHRWKISRTASKEELAAHRLTKRLMTSSKGFLELIGGGSDWLRIN</sequence>
<proteinExistence type="predicted"/>
<evidence type="ECO:0000256" key="1">
    <source>
        <dbReference type="SAM" id="MobiDB-lite"/>
    </source>
</evidence>
<dbReference type="AlphaFoldDB" id="A0A8S1HEV8"/>
<accession>A0A8S1HEV8</accession>
<comment type="caution">
    <text evidence="2">The sequence shown here is derived from an EMBL/GenBank/DDBJ whole genome shotgun (WGS) entry which is preliminary data.</text>
</comment>
<feature type="region of interest" description="Disordered" evidence="1">
    <location>
        <begin position="58"/>
        <end position="109"/>
    </location>
</feature>
<reference evidence="2" key="1">
    <citation type="submission" date="2020-10" db="EMBL/GenBank/DDBJ databases">
        <authorList>
            <person name="Kikuchi T."/>
        </authorList>
    </citation>
    <scope>NUCLEOTIDE SEQUENCE</scope>
    <source>
        <strain evidence="2">NKZ352</strain>
    </source>
</reference>
<protein>
    <submittedName>
        <fullName evidence="2">Uncharacterized protein</fullName>
    </submittedName>
</protein>
<dbReference type="Proteomes" id="UP000835052">
    <property type="component" value="Unassembled WGS sequence"/>
</dbReference>
<feature type="compositionally biased region" description="Basic and acidic residues" evidence="1">
    <location>
        <begin position="69"/>
        <end position="103"/>
    </location>
</feature>
<evidence type="ECO:0000313" key="3">
    <source>
        <dbReference type="Proteomes" id="UP000835052"/>
    </source>
</evidence>
<dbReference type="EMBL" id="CAJGYM010000038">
    <property type="protein sequence ID" value="CAD6193757.1"/>
    <property type="molecule type" value="Genomic_DNA"/>
</dbReference>
<evidence type="ECO:0000313" key="2">
    <source>
        <dbReference type="EMBL" id="CAD6193757.1"/>
    </source>
</evidence>
<gene>
    <name evidence="2" type="ORF">CAUJ_LOCUS9676</name>
</gene>